<proteinExistence type="predicted"/>
<accession>A0A1Y1I211</accession>
<dbReference type="PANTHER" id="PTHR47868:SF2">
    <property type="entry name" value="OS05G0457700 PROTEIN"/>
    <property type="match status" value="1"/>
</dbReference>
<sequence>MELFPGCWSRVQRYLLSQTFLERHCVVAQYFLSDRVGGPQNGHNLVNGSSIRLQAAAMHWLSSSSINDSGRIADAPAVSKVGPPIGSLSQNNFIGTFSSSKHSLKVPTASLVGNAVTGVQPLGPQFGGGLCREELTPFSQSHACNGQRSIHASPAAAGAEVDGQSGISNIVNEMIEYCNTCRSRGSYVEALRILETAEQAASQASGFPQKEALGRIQLAKAAVQCDRCEYGAAVDTLWPNFPDLATNHSDDRLRHITDASLHAAVYIMLTLNKDEEAKEMVNSAVKACPSRKELFERTGLDAALAAAAGEETPADTIVKSGQSQVLAEAFGHCAAGPFVEVREAELSEALRTITYETFWTERGGSDTDEKNFLEDVAMRRLGSQIKKASAITGDKHPRMALVLILLGRVFAKLADHAESAALLAESSFNAALKILEGPSVASSGAYSEATDLTKACLAAVLKVFPWRESEADRVASAVKDRRLLDDGVLRRAFILGLEGRVHMIVDKR</sequence>
<dbReference type="PANTHER" id="PTHR47868">
    <property type="entry name" value="OS05G0457700 PROTEIN"/>
    <property type="match status" value="1"/>
</dbReference>
<evidence type="ECO:0000313" key="2">
    <source>
        <dbReference type="Proteomes" id="UP000054558"/>
    </source>
</evidence>
<protein>
    <submittedName>
        <fullName evidence="1">Uncharacterized protein</fullName>
    </submittedName>
</protein>
<keyword evidence="2" id="KW-1185">Reference proteome</keyword>
<organism evidence="1 2">
    <name type="scientific">Klebsormidium nitens</name>
    <name type="common">Green alga</name>
    <name type="synonym">Ulothrix nitens</name>
    <dbReference type="NCBI Taxonomy" id="105231"/>
    <lineage>
        <taxon>Eukaryota</taxon>
        <taxon>Viridiplantae</taxon>
        <taxon>Streptophyta</taxon>
        <taxon>Klebsormidiophyceae</taxon>
        <taxon>Klebsormidiales</taxon>
        <taxon>Klebsormidiaceae</taxon>
        <taxon>Klebsormidium</taxon>
    </lineage>
</organism>
<name>A0A1Y1I211_KLENI</name>
<dbReference type="AlphaFoldDB" id="A0A1Y1I211"/>
<dbReference type="Proteomes" id="UP000054558">
    <property type="component" value="Unassembled WGS sequence"/>
</dbReference>
<gene>
    <name evidence="1" type="ORF">KFL_001240170</name>
</gene>
<evidence type="ECO:0000313" key="1">
    <source>
        <dbReference type="EMBL" id="GAQ82786.1"/>
    </source>
</evidence>
<dbReference type="EMBL" id="DF237073">
    <property type="protein sequence ID" value="GAQ82786.1"/>
    <property type="molecule type" value="Genomic_DNA"/>
</dbReference>
<reference evidence="1 2" key="1">
    <citation type="journal article" date="2014" name="Nat. Commun.">
        <title>Klebsormidium flaccidum genome reveals primary factors for plant terrestrial adaptation.</title>
        <authorList>
            <person name="Hori K."/>
            <person name="Maruyama F."/>
            <person name="Fujisawa T."/>
            <person name="Togashi T."/>
            <person name="Yamamoto N."/>
            <person name="Seo M."/>
            <person name="Sato S."/>
            <person name="Yamada T."/>
            <person name="Mori H."/>
            <person name="Tajima N."/>
            <person name="Moriyama T."/>
            <person name="Ikeuchi M."/>
            <person name="Watanabe M."/>
            <person name="Wada H."/>
            <person name="Kobayashi K."/>
            <person name="Saito M."/>
            <person name="Masuda T."/>
            <person name="Sasaki-Sekimoto Y."/>
            <person name="Mashiguchi K."/>
            <person name="Awai K."/>
            <person name="Shimojima M."/>
            <person name="Masuda S."/>
            <person name="Iwai M."/>
            <person name="Nobusawa T."/>
            <person name="Narise T."/>
            <person name="Kondo S."/>
            <person name="Saito H."/>
            <person name="Sato R."/>
            <person name="Murakawa M."/>
            <person name="Ihara Y."/>
            <person name="Oshima-Yamada Y."/>
            <person name="Ohtaka K."/>
            <person name="Satoh M."/>
            <person name="Sonobe K."/>
            <person name="Ishii M."/>
            <person name="Ohtani R."/>
            <person name="Kanamori-Sato M."/>
            <person name="Honoki R."/>
            <person name="Miyazaki D."/>
            <person name="Mochizuki H."/>
            <person name="Umetsu J."/>
            <person name="Higashi K."/>
            <person name="Shibata D."/>
            <person name="Kamiya Y."/>
            <person name="Sato N."/>
            <person name="Nakamura Y."/>
            <person name="Tabata S."/>
            <person name="Ida S."/>
            <person name="Kurokawa K."/>
            <person name="Ohta H."/>
        </authorList>
    </citation>
    <scope>NUCLEOTIDE SEQUENCE [LARGE SCALE GENOMIC DNA]</scope>
    <source>
        <strain evidence="1 2">NIES-2285</strain>
    </source>
</reference>